<gene>
    <name evidence="2" type="ORF">MHSWG343_00280</name>
</gene>
<dbReference type="RefSeq" id="WP_216082647.1">
    <property type="nucleotide sequence ID" value="NZ_CACTIB010000004.1"/>
</dbReference>
<name>A0A478FSS5_9MOLU</name>
<evidence type="ECO:0000313" key="3">
    <source>
        <dbReference type="Proteomes" id="UP000324831"/>
    </source>
</evidence>
<proteinExistence type="predicted"/>
<dbReference type="AlphaFoldDB" id="A0A478FSS5"/>
<organism evidence="2 3">
    <name type="scientific">Candidatus Mycoplasma haematohominis</name>
    <dbReference type="NCBI Taxonomy" id="1494318"/>
    <lineage>
        <taxon>Bacteria</taxon>
        <taxon>Bacillati</taxon>
        <taxon>Mycoplasmatota</taxon>
        <taxon>Mollicutes</taxon>
        <taxon>Mycoplasmataceae</taxon>
        <taxon>Mycoplasma</taxon>
    </lineage>
</organism>
<accession>A0A478FSS5</accession>
<feature type="compositionally biased region" description="Polar residues" evidence="1">
    <location>
        <begin position="219"/>
        <end position="228"/>
    </location>
</feature>
<evidence type="ECO:0000256" key="1">
    <source>
        <dbReference type="SAM" id="MobiDB-lite"/>
    </source>
</evidence>
<feature type="region of interest" description="Disordered" evidence="1">
    <location>
        <begin position="217"/>
        <end position="246"/>
    </location>
</feature>
<dbReference type="EMBL" id="BIMN01000001">
    <property type="protein sequence ID" value="GCE63050.1"/>
    <property type="molecule type" value="Genomic_DNA"/>
</dbReference>
<reference evidence="2 3" key="1">
    <citation type="submission" date="2019-01" db="EMBL/GenBank/DDBJ databases">
        <title>Draft genome sequences of Candidatus Mycoplasma haemohominis SWG34-3 identified from a patient with pyrexia, anemia and liver dysfunction.</title>
        <authorList>
            <person name="Sekizuka T."/>
            <person name="Hattori N."/>
            <person name="Katano H."/>
            <person name="Takuma T."/>
            <person name="Ito T."/>
            <person name="Arai N."/>
            <person name="Yanai R."/>
            <person name="Ishii S."/>
            <person name="Miura Y."/>
            <person name="Tokunaga T."/>
            <person name="Watanabe H."/>
            <person name="Nomura N."/>
            <person name="Eguchi J."/>
            <person name="Arai T."/>
            <person name="Hasegawa H."/>
            <person name="Nakamaki T."/>
            <person name="Wakita T."/>
            <person name="Niki Y."/>
            <person name="Kuroda M."/>
        </authorList>
    </citation>
    <scope>NUCLEOTIDE SEQUENCE [LARGE SCALE GENOMIC DNA]</scope>
    <source>
        <strain evidence="2">SWG34-3</strain>
    </source>
</reference>
<evidence type="ECO:0000313" key="2">
    <source>
        <dbReference type="EMBL" id="GCE63050.1"/>
    </source>
</evidence>
<comment type="caution">
    <text evidence="2">The sequence shown here is derived from an EMBL/GenBank/DDBJ whole genome shotgun (WGS) entry which is preliminary data.</text>
</comment>
<protein>
    <submittedName>
        <fullName evidence="2">Uncharacterized protein</fullName>
    </submittedName>
</protein>
<dbReference type="Proteomes" id="UP000324831">
    <property type="component" value="Unassembled WGS sequence"/>
</dbReference>
<sequence length="273" mass="29484">MASQVAVGGSLLGAGAIGVGGAYLAGAFGGEEVLGSEPTVRVILHQDDGFNTDYTDNNFIGKKYSKYLVAPIGSKGAEGSKTNNREWWAWSYARWQKDSKPQDNDLSTEFKGGSKVGSAFSDASDSSTALNKVCEAVYKKNKSEITSSGTSPDNQAKLKRDLFKYCSILGEVKTISEVGKTYGNSTKGQVDANKKTFIAIKGNDKFWEERNKEFYATSGDKSNSSATEGSKFKTEPQTTTKPNVRDICEKAYESSTSDTTNYPVADVSKFCTL</sequence>